<sequence>FICDECNYKCSSSSNLRRHKLTHSSVKMFKCSQCAKSFRQKAHLDRHIRSLHATGAQVFCEECNFGPASKKVISQHMKLHRDGTEMKFFCEQCSFITHNKSRFERHLLVHSGEKPFACDQCDYQSAQKAHVLRHMSSKHRVVVSPQRKCKKRQPTADAKKPAVGTVGPKHFLCNFCTMTFTKLINLRKHVMIQHAGLYTPDQPGQYSCVMCTYVTGHWNNLLVHMRKHSFQTVKAGGNLAFTCVLCPFSCSSRILLHQHMHS</sequence>
<evidence type="ECO:0000256" key="1">
    <source>
        <dbReference type="ARBA" id="ARBA00022723"/>
    </source>
</evidence>
<reference evidence="8" key="3">
    <citation type="submission" date="2015-06" db="UniProtKB">
        <authorList>
            <consortium name="EnsemblMetazoa"/>
        </authorList>
    </citation>
    <scope>IDENTIFICATION</scope>
</reference>
<evidence type="ECO:0000256" key="3">
    <source>
        <dbReference type="ARBA" id="ARBA00022771"/>
    </source>
</evidence>
<evidence type="ECO:0000313" key="7">
    <source>
        <dbReference type="EMBL" id="ELT97898.1"/>
    </source>
</evidence>
<dbReference type="Proteomes" id="UP000014760">
    <property type="component" value="Unassembled WGS sequence"/>
</dbReference>
<evidence type="ECO:0000259" key="6">
    <source>
        <dbReference type="PROSITE" id="PS50157"/>
    </source>
</evidence>
<name>R7TVJ2_CAPTE</name>
<keyword evidence="4" id="KW-0862">Zinc</keyword>
<evidence type="ECO:0000313" key="9">
    <source>
        <dbReference type="Proteomes" id="UP000014760"/>
    </source>
</evidence>
<feature type="domain" description="C2H2-type" evidence="6">
    <location>
        <begin position="88"/>
        <end position="115"/>
    </location>
</feature>
<keyword evidence="1" id="KW-0479">Metal-binding</keyword>
<keyword evidence="3 5" id="KW-0863">Zinc-finger</keyword>
<dbReference type="OrthoDB" id="2687452at2759"/>
<dbReference type="GO" id="GO:0045944">
    <property type="term" value="P:positive regulation of transcription by RNA polymerase II"/>
    <property type="evidence" value="ECO:0007669"/>
    <property type="project" value="TreeGrafter"/>
</dbReference>
<dbReference type="GO" id="GO:0005634">
    <property type="term" value="C:nucleus"/>
    <property type="evidence" value="ECO:0007669"/>
    <property type="project" value="TreeGrafter"/>
</dbReference>
<dbReference type="InterPro" id="IPR013087">
    <property type="entry name" value="Znf_C2H2_type"/>
</dbReference>
<dbReference type="FunFam" id="3.30.160.60:FF:000624">
    <property type="entry name" value="zinc finger protein 697"/>
    <property type="match status" value="1"/>
</dbReference>
<dbReference type="EMBL" id="AMQN01010706">
    <property type="status" value="NOT_ANNOTATED_CDS"/>
    <property type="molecule type" value="Genomic_DNA"/>
</dbReference>
<dbReference type="Pfam" id="PF00096">
    <property type="entry name" value="zf-C2H2"/>
    <property type="match status" value="3"/>
</dbReference>
<gene>
    <name evidence="7" type="ORF">CAPTEDRAFT_71961</name>
</gene>
<dbReference type="OMA" id="HEATHIE"/>
<dbReference type="AlphaFoldDB" id="R7TVJ2"/>
<feature type="non-terminal residue" evidence="7">
    <location>
        <position position="1"/>
    </location>
</feature>
<keyword evidence="2" id="KW-0677">Repeat</keyword>
<dbReference type="InterPro" id="IPR036236">
    <property type="entry name" value="Znf_C2H2_sf"/>
</dbReference>
<dbReference type="PROSITE" id="PS00028">
    <property type="entry name" value="ZINC_FINGER_C2H2_1"/>
    <property type="match status" value="2"/>
</dbReference>
<dbReference type="HOGENOM" id="CLU_1067822_0_0_1"/>
<dbReference type="Gene3D" id="3.30.160.60">
    <property type="entry name" value="Classic Zinc Finger"/>
    <property type="match status" value="5"/>
</dbReference>
<evidence type="ECO:0000256" key="4">
    <source>
        <dbReference type="ARBA" id="ARBA00022833"/>
    </source>
</evidence>
<evidence type="ECO:0000256" key="5">
    <source>
        <dbReference type="PROSITE-ProRule" id="PRU00042"/>
    </source>
</evidence>
<dbReference type="GO" id="GO:0008270">
    <property type="term" value="F:zinc ion binding"/>
    <property type="evidence" value="ECO:0007669"/>
    <property type="project" value="UniProtKB-KW"/>
</dbReference>
<evidence type="ECO:0000313" key="8">
    <source>
        <dbReference type="EnsemblMetazoa" id="CapteP71961"/>
    </source>
</evidence>
<protein>
    <recommendedName>
        <fullName evidence="6">C2H2-type domain-containing protein</fullName>
    </recommendedName>
</protein>
<dbReference type="SMART" id="SM00355">
    <property type="entry name" value="ZnF_C2H2"/>
    <property type="match status" value="8"/>
</dbReference>
<dbReference type="InterPro" id="IPR050688">
    <property type="entry name" value="Zinc_finger/UBP_domain"/>
</dbReference>
<dbReference type="SUPFAM" id="SSF57667">
    <property type="entry name" value="beta-beta-alpha zinc fingers"/>
    <property type="match status" value="3"/>
</dbReference>
<keyword evidence="9" id="KW-1185">Reference proteome</keyword>
<organism evidence="7">
    <name type="scientific">Capitella teleta</name>
    <name type="common">Polychaete worm</name>
    <dbReference type="NCBI Taxonomy" id="283909"/>
    <lineage>
        <taxon>Eukaryota</taxon>
        <taxon>Metazoa</taxon>
        <taxon>Spiralia</taxon>
        <taxon>Lophotrochozoa</taxon>
        <taxon>Annelida</taxon>
        <taxon>Polychaeta</taxon>
        <taxon>Sedentaria</taxon>
        <taxon>Scolecida</taxon>
        <taxon>Capitellidae</taxon>
        <taxon>Capitella</taxon>
    </lineage>
</organism>
<dbReference type="EnsemblMetazoa" id="CapteT71961">
    <property type="protein sequence ID" value="CapteP71961"/>
    <property type="gene ID" value="CapteG71961"/>
</dbReference>
<feature type="domain" description="C2H2-type" evidence="6">
    <location>
        <begin position="29"/>
        <end position="57"/>
    </location>
</feature>
<reference evidence="7 9" key="2">
    <citation type="journal article" date="2013" name="Nature">
        <title>Insights into bilaterian evolution from three spiralian genomes.</title>
        <authorList>
            <person name="Simakov O."/>
            <person name="Marletaz F."/>
            <person name="Cho S.J."/>
            <person name="Edsinger-Gonzales E."/>
            <person name="Havlak P."/>
            <person name="Hellsten U."/>
            <person name="Kuo D.H."/>
            <person name="Larsson T."/>
            <person name="Lv J."/>
            <person name="Arendt D."/>
            <person name="Savage R."/>
            <person name="Osoegawa K."/>
            <person name="de Jong P."/>
            <person name="Grimwood J."/>
            <person name="Chapman J.A."/>
            <person name="Shapiro H."/>
            <person name="Aerts A."/>
            <person name="Otillar R.P."/>
            <person name="Terry A.Y."/>
            <person name="Boore J.L."/>
            <person name="Grigoriev I.V."/>
            <person name="Lindberg D.R."/>
            <person name="Seaver E.C."/>
            <person name="Weisblat D.A."/>
            <person name="Putnam N.H."/>
            <person name="Rokhsar D.S."/>
        </authorList>
    </citation>
    <scope>NUCLEOTIDE SEQUENCE</scope>
    <source>
        <strain evidence="7 9">I ESC-2004</strain>
    </source>
</reference>
<proteinExistence type="predicted"/>
<feature type="domain" description="C2H2-type" evidence="6">
    <location>
        <begin position="171"/>
        <end position="199"/>
    </location>
</feature>
<feature type="domain" description="C2H2-type" evidence="6">
    <location>
        <begin position="1"/>
        <end position="28"/>
    </location>
</feature>
<dbReference type="STRING" id="283909.R7TVJ2"/>
<dbReference type="EMBL" id="KB308442">
    <property type="protein sequence ID" value="ELT97898.1"/>
    <property type="molecule type" value="Genomic_DNA"/>
</dbReference>
<dbReference type="PANTHER" id="PTHR24403">
    <property type="entry name" value="ZINC FINGER PROTEIN"/>
    <property type="match status" value="1"/>
</dbReference>
<dbReference type="PROSITE" id="PS50157">
    <property type="entry name" value="ZINC_FINGER_C2H2_2"/>
    <property type="match status" value="4"/>
</dbReference>
<evidence type="ECO:0000256" key="2">
    <source>
        <dbReference type="ARBA" id="ARBA00022737"/>
    </source>
</evidence>
<accession>R7TVJ2</accession>
<reference evidence="9" key="1">
    <citation type="submission" date="2012-12" db="EMBL/GenBank/DDBJ databases">
        <authorList>
            <person name="Hellsten U."/>
            <person name="Grimwood J."/>
            <person name="Chapman J.A."/>
            <person name="Shapiro H."/>
            <person name="Aerts A."/>
            <person name="Otillar R.P."/>
            <person name="Terry A.Y."/>
            <person name="Boore J.L."/>
            <person name="Simakov O."/>
            <person name="Marletaz F."/>
            <person name="Cho S.-J."/>
            <person name="Edsinger-Gonzales E."/>
            <person name="Havlak P."/>
            <person name="Kuo D.-H."/>
            <person name="Larsson T."/>
            <person name="Lv J."/>
            <person name="Arendt D."/>
            <person name="Savage R."/>
            <person name="Osoegawa K."/>
            <person name="de Jong P."/>
            <person name="Lindberg D.R."/>
            <person name="Seaver E.C."/>
            <person name="Weisblat D.A."/>
            <person name="Putnam N.H."/>
            <person name="Grigoriev I.V."/>
            <person name="Rokhsar D.S."/>
        </authorList>
    </citation>
    <scope>NUCLEOTIDE SEQUENCE</scope>
    <source>
        <strain evidence="9">I ESC-2004</strain>
    </source>
</reference>
<dbReference type="FunFam" id="3.30.160.60:FF:001309">
    <property type="entry name" value="Uncharacterized protein"/>
    <property type="match status" value="1"/>
</dbReference>
<feature type="non-terminal residue" evidence="7">
    <location>
        <position position="262"/>
    </location>
</feature>
<dbReference type="PANTHER" id="PTHR24403:SF67">
    <property type="entry name" value="FI01116P-RELATED"/>
    <property type="match status" value="1"/>
</dbReference>